<dbReference type="AlphaFoldDB" id="A0A0B1R4R6"/>
<feature type="coiled-coil region" evidence="1">
    <location>
        <begin position="2"/>
        <end position="62"/>
    </location>
</feature>
<dbReference type="InterPro" id="IPR036679">
    <property type="entry name" value="FlgN-like_sf"/>
</dbReference>
<dbReference type="InterPro" id="IPR021230">
    <property type="entry name" value="DUF2810"/>
</dbReference>
<sequence length="120" mass="13688">MKEQEKAEIKRLSDQLDALNRKEPQLLEAGDAEKLGELLKEKETLVQEIERLRNVRDEKLSKEAQQLQKLGFSREITKKEQANMGALKKSVRGLVVVHPMTALGREMGLKVMTGYAKQPF</sequence>
<dbReference type="RefSeq" id="WP_039335039.1">
    <property type="nucleotide sequence ID" value="NZ_JTJJ01000091.1"/>
</dbReference>
<gene>
    <name evidence="2" type="ORF">QU24_20720</name>
</gene>
<dbReference type="SUPFAM" id="SSF140566">
    <property type="entry name" value="FlgN-like"/>
    <property type="match status" value="1"/>
</dbReference>
<evidence type="ECO:0000256" key="1">
    <source>
        <dbReference type="SAM" id="Coils"/>
    </source>
</evidence>
<name>A0A0B1R4R6_9GAMM</name>
<comment type="caution">
    <text evidence="2">The sequence shown here is derived from an EMBL/GenBank/DDBJ whole genome shotgun (WGS) entry which is preliminary data.</text>
</comment>
<evidence type="ECO:0008006" key="4">
    <source>
        <dbReference type="Google" id="ProtNLM"/>
    </source>
</evidence>
<evidence type="ECO:0000313" key="3">
    <source>
        <dbReference type="Proteomes" id="UP000030853"/>
    </source>
</evidence>
<dbReference type="Gene3D" id="3.30.1370.150">
    <property type="entry name" value="Uncharacterised protein PF10928, DUF2810"/>
    <property type="match status" value="1"/>
</dbReference>
<evidence type="ECO:0000313" key="2">
    <source>
        <dbReference type="EMBL" id="KHJ66197.1"/>
    </source>
</evidence>
<dbReference type="Pfam" id="PF10928">
    <property type="entry name" value="DUF2810"/>
    <property type="match status" value="1"/>
</dbReference>
<dbReference type="Gene3D" id="4.10.860.10">
    <property type="entry name" value="UVR domain"/>
    <property type="match status" value="1"/>
</dbReference>
<keyword evidence="1" id="KW-0175">Coiled coil</keyword>
<dbReference type="NCBIfam" id="NF008244">
    <property type="entry name" value="PRK11020.1"/>
    <property type="match status" value="1"/>
</dbReference>
<dbReference type="Proteomes" id="UP000030853">
    <property type="component" value="Unassembled WGS sequence"/>
</dbReference>
<protein>
    <recommendedName>
        <fullName evidence="4">YibL family ribosome-associated protein</fullName>
    </recommendedName>
</protein>
<organism evidence="2 3">
    <name type="scientific">Pantoea rodasii</name>
    <dbReference type="NCBI Taxonomy" id="1076549"/>
    <lineage>
        <taxon>Bacteria</taxon>
        <taxon>Pseudomonadati</taxon>
        <taxon>Pseudomonadota</taxon>
        <taxon>Gammaproteobacteria</taxon>
        <taxon>Enterobacterales</taxon>
        <taxon>Erwiniaceae</taxon>
        <taxon>Pantoea</taxon>
    </lineage>
</organism>
<accession>A0A0B1R4R6</accession>
<proteinExistence type="predicted"/>
<dbReference type="GO" id="GO:0044780">
    <property type="term" value="P:bacterial-type flagellum assembly"/>
    <property type="evidence" value="ECO:0007669"/>
    <property type="project" value="InterPro"/>
</dbReference>
<reference evidence="2 3" key="1">
    <citation type="submission" date="2014-11" db="EMBL/GenBank/DDBJ databases">
        <title>Genome sequencing of Pantoea rodasii ND03.</title>
        <authorList>
            <person name="Muhamad Yunos N.Y."/>
            <person name="Chan K.-G."/>
        </authorList>
    </citation>
    <scope>NUCLEOTIDE SEQUENCE [LARGE SCALE GENOMIC DNA]</scope>
    <source>
        <strain evidence="2 3">ND03</strain>
    </source>
</reference>
<dbReference type="EMBL" id="JTJJ01000091">
    <property type="protein sequence ID" value="KHJ66197.1"/>
    <property type="molecule type" value="Genomic_DNA"/>
</dbReference>